<dbReference type="InterPro" id="IPR050313">
    <property type="entry name" value="Carb_Metab_HTH_regulators"/>
</dbReference>
<reference evidence="6" key="2">
    <citation type="submission" date="2014-05" db="EMBL/GenBank/DDBJ databases">
        <title>Draft genome sequence of Virgibacillus massiliensis Vm-5.</title>
        <authorList>
            <person name="Khelaifia S."/>
            <person name="Croce O."/>
            <person name="Lagier J.C."/>
            <person name="Raoult D."/>
        </authorList>
    </citation>
    <scope>NUCLEOTIDE SEQUENCE [LARGE SCALE GENOMIC DNA]</scope>
    <source>
        <strain evidence="6">Vm-5</strain>
    </source>
</reference>
<gene>
    <name evidence="5" type="primary">glcR_2</name>
    <name evidence="5" type="ORF">BN990_03388</name>
</gene>
<name>A0A024QES9_9BACI</name>
<dbReference type="InterPro" id="IPR036390">
    <property type="entry name" value="WH_DNA-bd_sf"/>
</dbReference>
<dbReference type="PRINTS" id="PR00037">
    <property type="entry name" value="HTHLACR"/>
</dbReference>
<accession>A0A024QES9</accession>
<evidence type="ECO:0000313" key="5">
    <source>
        <dbReference type="EMBL" id="CDQ41038.1"/>
    </source>
</evidence>
<evidence type="ECO:0000256" key="3">
    <source>
        <dbReference type="ARBA" id="ARBA00023163"/>
    </source>
</evidence>
<keyword evidence="3" id="KW-0804">Transcription</keyword>
<keyword evidence="6" id="KW-1185">Reference proteome</keyword>
<dbReference type="SUPFAM" id="SSF46785">
    <property type="entry name" value="Winged helix' DNA-binding domain"/>
    <property type="match status" value="1"/>
</dbReference>
<dbReference type="Proteomes" id="UP000028875">
    <property type="component" value="Unassembled WGS sequence"/>
</dbReference>
<keyword evidence="1" id="KW-0805">Transcription regulation</keyword>
<dbReference type="Gene3D" id="3.40.50.1360">
    <property type="match status" value="1"/>
</dbReference>
<dbReference type="SMART" id="SM01134">
    <property type="entry name" value="DeoRC"/>
    <property type="match status" value="1"/>
</dbReference>
<dbReference type="InterPro" id="IPR014036">
    <property type="entry name" value="DeoR-like_C"/>
</dbReference>
<dbReference type="InterPro" id="IPR037171">
    <property type="entry name" value="NagB/RpiA_transferase-like"/>
</dbReference>
<dbReference type="GO" id="GO:0003700">
    <property type="term" value="F:DNA-binding transcription factor activity"/>
    <property type="evidence" value="ECO:0007669"/>
    <property type="project" value="InterPro"/>
</dbReference>
<keyword evidence="2" id="KW-0238">DNA-binding</keyword>
<dbReference type="InterPro" id="IPR001034">
    <property type="entry name" value="DeoR_HTH"/>
</dbReference>
<dbReference type="InterPro" id="IPR018356">
    <property type="entry name" value="Tscrpt_reg_HTH_DeoR_CS"/>
</dbReference>
<sequence length="250" mass="27954">MLTTERHSLILEQLTKYKNLTIKDIIELTYASESTIRRDLTELEAQDKLVRIHGGATLPKRKLQEFSIKEKSTKNLHEKVQIAQYAVSLLNKGDCIFLDAGTTTMQMIPFLKDKEVVVVTNGLTHVEALMNYGIPTYVTGGYIKTKTGALIGAQTIQSISNYRFDKSFLGVNGFHKQFGYTTPDPEEASTKRQASAYALETFMLADQTKRNNVSFAKIADISDAALITCHLSEEAYKIFSDLTTVKVANQ</sequence>
<comment type="caution">
    <text evidence="5">The sequence shown here is derived from an EMBL/GenBank/DDBJ whole genome shotgun (WGS) entry which is preliminary data.</text>
</comment>
<dbReference type="OrthoDB" id="9797223at2"/>
<evidence type="ECO:0000313" key="6">
    <source>
        <dbReference type="Proteomes" id="UP000028875"/>
    </source>
</evidence>
<dbReference type="eggNOG" id="COG1349">
    <property type="taxonomic scope" value="Bacteria"/>
</dbReference>
<dbReference type="SUPFAM" id="SSF100950">
    <property type="entry name" value="NagB/RpiA/CoA transferase-like"/>
    <property type="match status" value="1"/>
</dbReference>
<reference evidence="5 6" key="1">
    <citation type="submission" date="2014-03" db="EMBL/GenBank/DDBJ databases">
        <authorList>
            <person name="Urmite Genomes U."/>
        </authorList>
    </citation>
    <scope>NUCLEOTIDE SEQUENCE [LARGE SCALE GENOMIC DNA]</scope>
    <source>
        <strain evidence="5 6">Vm-5</strain>
    </source>
</reference>
<dbReference type="PANTHER" id="PTHR30363">
    <property type="entry name" value="HTH-TYPE TRANSCRIPTIONAL REGULATOR SRLR-RELATED"/>
    <property type="match status" value="1"/>
</dbReference>
<proteinExistence type="predicted"/>
<dbReference type="PANTHER" id="PTHR30363:SF56">
    <property type="entry name" value="TRANSCRIPTIONAL REGULATOR, DEOR FAMILY"/>
    <property type="match status" value="1"/>
</dbReference>
<dbReference type="Gene3D" id="1.10.10.10">
    <property type="entry name" value="Winged helix-like DNA-binding domain superfamily/Winged helix DNA-binding domain"/>
    <property type="match status" value="1"/>
</dbReference>
<dbReference type="Pfam" id="PF08220">
    <property type="entry name" value="HTH_DeoR"/>
    <property type="match status" value="1"/>
</dbReference>
<evidence type="ECO:0000256" key="1">
    <source>
        <dbReference type="ARBA" id="ARBA00023015"/>
    </source>
</evidence>
<evidence type="ECO:0000259" key="4">
    <source>
        <dbReference type="PROSITE" id="PS51000"/>
    </source>
</evidence>
<organism evidence="5 6">
    <name type="scientific">Virgibacillus massiliensis</name>
    <dbReference type="NCBI Taxonomy" id="1462526"/>
    <lineage>
        <taxon>Bacteria</taxon>
        <taxon>Bacillati</taxon>
        <taxon>Bacillota</taxon>
        <taxon>Bacilli</taxon>
        <taxon>Bacillales</taxon>
        <taxon>Bacillaceae</taxon>
        <taxon>Virgibacillus</taxon>
    </lineage>
</organism>
<dbReference type="SMART" id="SM00420">
    <property type="entry name" value="HTH_DEOR"/>
    <property type="match status" value="1"/>
</dbReference>
<dbReference type="PROSITE" id="PS00894">
    <property type="entry name" value="HTH_DEOR_1"/>
    <property type="match status" value="1"/>
</dbReference>
<feature type="domain" description="HTH deoR-type" evidence="4">
    <location>
        <begin position="3"/>
        <end position="58"/>
    </location>
</feature>
<dbReference type="STRING" id="1462526.BN990_03388"/>
<dbReference type="InterPro" id="IPR036388">
    <property type="entry name" value="WH-like_DNA-bd_sf"/>
</dbReference>
<dbReference type="AlphaFoldDB" id="A0A024QES9"/>
<dbReference type="RefSeq" id="WP_021288720.1">
    <property type="nucleotide sequence ID" value="NZ_BNER01000007.1"/>
</dbReference>
<evidence type="ECO:0000256" key="2">
    <source>
        <dbReference type="ARBA" id="ARBA00023125"/>
    </source>
</evidence>
<protein>
    <submittedName>
        <fullName evidence="5">HTH-type transcriptional repressor GlcR</fullName>
    </submittedName>
</protein>
<dbReference type="Pfam" id="PF00455">
    <property type="entry name" value="DeoRC"/>
    <property type="match status" value="1"/>
</dbReference>
<dbReference type="PROSITE" id="PS51000">
    <property type="entry name" value="HTH_DEOR_2"/>
    <property type="match status" value="1"/>
</dbReference>
<dbReference type="EMBL" id="CCDP010000002">
    <property type="protein sequence ID" value="CDQ41038.1"/>
    <property type="molecule type" value="Genomic_DNA"/>
</dbReference>
<dbReference type="GO" id="GO:0003677">
    <property type="term" value="F:DNA binding"/>
    <property type="evidence" value="ECO:0007669"/>
    <property type="project" value="UniProtKB-KW"/>
</dbReference>